<evidence type="ECO:0000256" key="13">
    <source>
        <dbReference type="ARBA" id="ARBA00023136"/>
    </source>
</evidence>
<comment type="pathway">
    <text evidence="3 19">Cofactor biosynthesis; adenosylcobalamin biosynthesis; adenosylcobalamin from cob(II)yrinate a,c-diamide: step 7/7.</text>
</comment>
<evidence type="ECO:0000256" key="3">
    <source>
        <dbReference type="ARBA" id="ARBA00004663"/>
    </source>
</evidence>
<keyword evidence="7 19" id="KW-1003">Cell membrane</keyword>
<evidence type="ECO:0000256" key="2">
    <source>
        <dbReference type="ARBA" id="ARBA00004651"/>
    </source>
</evidence>
<keyword evidence="9 19" id="KW-0808">Transferase</keyword>
<dbReference type="UniPathway" id="UPA00148">
    <property type="reaction ID" value="UER00238"/>
</dbReference>
<feature type="transmembrane region" description="Helical" evidence="19">
    <location>
        <begin position="30"/>
        <end position="51"/>
    </location>
</feature>
<evidence type="ECO:0000256" key="6">
    <source>
        <dbReference type="ARBA" id="ARBA00015850"/>
    </source>
</evidence>
<dbReference type="EMBL" id="LT629787">
    <property type="protein sequence ID" value="SDU34301.1"/>
    <property type="molecule type" value="Genomic_DNA"/>
</dbReference>
<comment type="catalytic activity">
    <reaction evidence="17 19">
        <text>alpha-ribazole + adenosylcob(III)inamide-GDP = adenosylcob(III)alamin + GMP + H(+)</text>
        <dbReference type="Rhea" id="RHEA:16049"/>
        <dbReference type="ChEBI" id="CHEBI:10329"/>
        <dbReference type="ChEBI" id="CHEBI:15378"/>
        <dbReference type="ChEBI" id="CHEBI:18408"/>
        <dbReference type="ChEBI" id="CHEBI:58115"/>
        <dbReference type="ChEBI" id="CHEBI:60487"/>
        <dbReference type="EC" id="2.7.8.26"/>
    </reaction>
</comment>
<feature type="transmembrane region" description="Helical" evidence="19">
    <location>
        <begin position="176"/>
        <end position="209"/>
    </location>
</feature>
<evidence type="ECO:0000256" key="17">
    <source>
        <dbReference type="ARBA" id="ARBA00048623"/>
    </source>
</evidence>
<proteinExistence type="inferred from homology"/>
<dbReference type="PANTHER" id="PTHR34148">
    <property type="entry name" value="ADENOSYLCOBINAMIDE-GDP RIBAZOLETRANSFERASE"/>
    <property type="match status" value="1"/>
</dbReference>
<organism evidence="20 21">
    <name type="scientific">Halopseudomonas salegens</name>
    <dbReference type="NCBI Taxonomy" id="1434072"/>
    <lineage>
        <taxon>Bacteria</taxon>
        <taxon>Pseudomonadati</taxon>
        <taxon>Pseudomonadota</taxon>
        <taxon>Gammaproteobacteria</taxon>
        <taxon>Pseudomonadales</taxon>
        <taxon>Pseudomonadaceae</taxon>
        <taxon>Halopseudomonas</taxon>
    </lineage>
</organism>
<dbReference type="InterPro" id="IPR003805">
    <property type="entry name" value="CobS"/>
</dbReference>
<evidence type="ECO:0000256" key="1">
    <source>
        <dbReference type="ARBA" id="ARBA00001946"/>
    </source>
</evidence>
<sequence length="247" mass="26311">MPLLIALQFLTRLPIRLPRAPSPAEQGRSLLYYPLVGLLLGGVLASLAWLLSSVSPPLLAVLVLALWVVASGALHLDGLADTVDAWVGGYGDRERTLAIMKDPACGPMGVTALVLVLLLKWAALYSLLQYELYWALLLAPWLGRSCLPILLLWLPYVRANGLGATMAANLPRKSLLGILLVHGLLMLALGWTGLLAMAMAAVTCSWAGWRFLQRLGGTTGDTAGATVELVECTVMVGLALFLTFGVA</sequence>
<dbReference type="EC" id="2.7.8.26" evidence="5 19"/>
<dbReference type="NCBIfam" id="NF001278">
    <property type="entry name" value="PRK00235.1-5"/>
    <property type="match status" value="1"/>
</dbReference>
<evidence type="ECO:0000256" key="16">
    <source>
        <dbReference type="ARBA" id="ARBA00032853"/>
    </source>
</evidence>
<keyword evidence="11 19" id="KW-0460">Magnesium</keyword>
<evidence type="ECO:0000256" key="4">
    <source>
        <dbReference type="ARBA" id="ARBA00010561"/>
    </source>
</evidence>
<gene>
    <name evidence="19" type="primary">cobS</name>
    <name evidence="20" type="ORF">SAMN05216210_3243</name>
</gene>
<keyword evidence="13 19" id="KW-0472">Membrane</keyword>
<comment type="catalytic activity">
    <reaction evidence="18 19">
        <text>alpha-ribazole 5'-phosphate + adenosylcob(III)inamide-GDP = adenosylcob(III)alamin 5'-phosphate + GMP + H(+)</text>
        <dbReference type="Rhea" id="RHEA:23560"/>
        <dbReference type="ChEBI" id="CHEBI:15378"/>
        <dbReference type="ChEBI" id="CHEBI:57918"/>
        <dbReference type="ChEBI" id="CHEBI:58115"/>
        <dbReference type="ChEBI" id="CHEBI:60487"/>
        <dbReference type="ChEBI" id="CHEBI:60493"/>
        <dbReference type="EC" id="2.7.8.26"/>
    </reaction>
</comment>
<feature type="transmembrane region" description="Helical" evidence="19">
    <location>
        <begin position="58"/>
        <end position="76"/>
    </location>
</feature>
<evidence type="ECO:0000256" key="9">
    <source>
        <dbReference type="ARBA" id="ARBA00022679"/>
    </source>
</evidence>
<comment type="function">
    <text evidence="14 19">Joins adenosylcobinamide-GDP and alpha-ribazole to generate adenosylcobalamin (Ado-cobalamin). Also synthesizes adenosylcobalamin 5'-phosphate from adenosylcobinamide-GDP and alpha-ribazole 5'-phosphate.</text>
</comment>
<evidence type="ECO:0000256" key="19">
    <source>
        <dbReference type="HAMAP-Rule" id="MF_00719"/>
    </source>
</evidence>
<dbReference type="GO" id="GO:0008818">
    <property type="term" value="F:cobalamin 5'-phosphate synthase activity"/>
    <property type="evidence" value="ECO:0007669"/>
    <property type="project" value="UniProtKB-UniRule"/>
</dbReference>
<evidence type="ECO:0000256" key="5">
    <source>
        <dbReference type="ARBA" id="ARBA00013200"/>
    </source>
</evidence>
<reference evidence="21" key="1">
    <citation type="submission" date="2016-10" db="EMBL/GenBank/DDBJ databases">
        <authorList>
            <person name="Varghese N."/>
            <person name="Submissions S."/>
        </authorList>
    </citation>
    <scope>NUCLEOTIDE SEQUENCE [LARGE SCALE GENOMIC DNA]</scope>
    <source>
        <strain evidence="21">CECT 8338</strain>
    </source>
</reference>
<keyword evidence="10 19" id="KW-0812">Transmembrane</keyword>
<dbReference type="PANTHER" id="PTHR34148:SF1">
    <property type="entry name" value="ADENOSYLCOBINAMIDE-GDP RIBAZOLETRANSFERASE"/>
    <property type="match status" value="1"/>
</dbReference>
<evidence type="ECO:0000256" key="8">
    <source>
        <dbReference type="ARBA" id="ARBA00022573"/>
    </source>
</evidence>
<evidence type="ECO:0000256" key="15">
    <source>
        <dbReference type="ARBA" id="ARBA00032605"/>
    </source>
</evidence>
<feature type="transmembrane region" description="Helical" evidence="19">
    <location>
        <begin position="135"/>
        <end position="156"/>
    </location>
</feature>
<name>A0A1H2HQY7_9GAMM</name>
<dbReference type="HAMAP" id="MF_00719">
    <property type="entry name" value="CobS"/>
    <property type="match status" value="1"/>
</dbReference>
<evidence type="ECO:0000256" key="10">
    <source>
        <dbReference type="ARBA" id="ARBA00022692"/>
    </source>
</evidence>
<evidence type="ECO:0000256" key="11">
    <source>
        <dbReference type="ARBA" id="ARBA00022842"/>
    </source>
</evidence>
<dbReference type="OrthoDB" id="9794626at2"/>
<comment type="similarity">
    <text evidence="4 19">Belongs to the CobS family.</text>
</comment>
<keyword evidence="21" id="KW-1185">Reference proteome</keyword>
<evidence type="ECO:0000256" key="18">
    <source>
        <dbReference type="ARBA" id="ARBA00049504"/>
    </source>
</evidence>
<dbReference type="Pfam" id="PF02654">
    <property type="entry name" value="CobS"/>
    <property type="match status" value="1"/>
</dbReference>
<evidence type="ECO:0000313" key="21">
    <source>
        <dbReference type="Proteomes" id="UP000243924"/>
    </source>
</evidence>
<evidence type="ECO:0000256" key="7">
    <source>
        <dbReference type="ARBA" id="ARBA00022475"/>
    </source>
</evidence>
<evidence type="ECO:0000256" key="14">
    <source>
        <dbReference type="ARBA" id="ARBA00025228"/>
    </source>
</evidence>
<dbReference type="STRING" id="1434072.SAMN05216210_3243"/>
<dbReference type="GO" id="GO:0005886">
    <property type="term" value="C:plasma membrane"/>
    <property type="evidence" value="ECO:0007669"/>
    <property type="project" value="UniProtKB-SubCell"/>
</dbReference>
<protein>
    <recommendedName>
        <fullName evidence="6 19">Adenosylcobinamide-GDP ribazoletransferase</fullName>
        <ecNumber evidence="5 19">2.7.8.26</ecNumber>
    </recommendedName>
    <alternativeName>
        <fullName evidence="16 19">Cobalamin synthase</fullName>
    </alternativeName>
    <alternativeName>
        <fullName evidence="15 19">Cobalamin-5'-phosphate synthase</fullName>
    </alternativeName>
</protein>
<evidence type="ECO:0000256" key="12">
    <source>
        <dbReference type="ARBA" id="ARBA00022989"/>
    </source>
</evidence>
<comment type="cofactor">
    <cofactor evidence="1 19">
        <name>Mg(2+)</name>
        <dbReference type="ChEBI" id="CHEBI:18420"/>
    </cofactor>
</comment>
<dbReference type="AlphaFoldDB" id="A0A1H2HQY7"/>
<comment type="subcellular location">
    <subcellularLocation>
        <location evidence="2 19">Cell membrane</location>
        <topology evidence="2 19">Multi-pass membrane protein</topology>
    </subcellularLocation>
</comment>
<accession>A0A1H2HQY7</accession>
<keyword evidence="8 19" id="KW-0169">Cobalamin biosynthesis</keyword>
<dbReference type="RefSeq" id="WP_092388953.1">
    <property type="nucleotide sequence ID" value="NZ_LT629787.1"/>
</dbReference>
<dbReference type="Proteomes" id="UP000243924">
    <property type="component" value="Chromosome I"/>
</dbReference>
<evidence type="ECO:0000313" key="20">
    <source>
        <dbReference type="EMBL" id="SDU34301.1"/>
    </source>
</evidence>
<dbReference type="GO" id="GO:0051073">
    <property type="term" value="F:adenosylcobinamide-GDP ribazoletransferase activity"/>
    <property type="evidence" value="ECO:0007669"/>
    <property type="project" value="UniProtKB-UniRule"/>
</dbReference>
<keyword evidence="12 19" id="KW-1133">Transmembrane helix</keyword>
<dbReference type="NCBIfam" id="TIGR00317">
    <property type="entry name" value="cobS"/>
    <property type="match status" value="1"/>
</dbReference>
<dbReference type="GO" id="GO:0009236">
    <property type="term" value="P:cobalamin biosynthetic process"/>
    <property type="evidence" value="ECO:0007669"/>
    <property type="project" value="UniProtKB-UniRule"/>
</dbReference>